<sequence length="299" mass="34371">MNRPLKPKYLNLYENRQLLDISSNICSAKSTFVERLRSQRHFDENKGHQPLCANKSLEQMFQVYIKSPCDEAVLNFETLSNVDLEPYLKDYVKPALYDDYQNACGQASVDRTQITKSSAAEENCLMPQTSDDDPSFSKIENIPDIPLDYLRGSHSSGLLSTFSSAPTKLYLKIYGRVVAQEHCRRNFHHPMILQKRERNNLAVKRCREKSRLQRQLIACDNARLKEENERIRKSLAVALKNVEAYRQKCNYLQELINANRMVPPANIGIKNSNTMNTVDQNYYANGDQKLIIEESPSAT</sequence>
<evidence type="ECO:0000313" key="4">
    <source>
        <dbReference type="WBParaSite" id="nRc.2.0.1.t32813-RA"/>
    </source>
</evidence>
<dbReference type="Gene3D" id="1.20.5.170">
    <property type="match status" value="1"/>
</dbReference>
<dbReference type="Pfam" id="PF07716">
    <property type="entry name" value="bZIP_2"/>
    <property type="match status" value="1"/>
</dbReference>
<dbReference type="GO" id="GO:0003700">
    <property type="term" value="F:DNA-binding transcription factor activity"/>
    <property type="evidence" value="ECO:0007669"/>
    <property type="project" value="InterPro"/>
</dbReference>
<accession>A0A915K1Y0</accession>
<dbReference type="InterPro" id="IPR004827">
    <property type="entry name" value="bZIP"/>
</dbReference>
<dbReference type="InterPro" id="IPR046347">
    <property type="entry name" value="bZIP_sf"/>
</dbReference>
<evidence type="ECO:0000256" key="1">
    <source>
        <dbReference type="SAM" id="Coils"/>
    </source>
</evidence>
<name>A0A915K1Y0_ROMCU</name>
<dbReference type="SUPFAM" id="SSF57959">
    <property type="entry name" value="Leucine zipper domain"/>
    <property type="match status" value="1"/>
</dbReference>
<protein>
    <submittedName>
        <fullName evidence="4">BZIP domain-containing protein</fullName>
    </submittedName>
</protein>
<dbReference type="AlphaFoldDB" id="A0A915K1Y0"/>
<evidence type="ECO:0000259" key="2">
    <source>
        <dbReference type="Pfam" id="PF07716"/>
    </source>
</evidence>
<feature type="domain" description="BZIP" evidence="2">
    <location>
        <begin position="193"/>
        <end position="235"/>
    </location>
</feature>
<dbReference type="Proteomes" id="UP000887565">
    <property type="component" value="Unplaced"/>
</dbReference>
<proteinExistence type="predicted"/>
<organism evidence="3 4">
    <name type="scientific">Romanomermis culicivorax</name>
    <name type="common">Nematode worm</name>
    <dbReference type="NCBI Taxonomy" id="13658"/>
    <lineage>
        <taxon>Eukaryota</taxon>
        <taxon>Metazoa</taxon>
        <taxon>Ecdysozoa</taxon>
        <taxon>Nematoda</taxon>
        <taxon>Enoplea</taxon>
        <taxon>Dorylaimia</taxon>
        <taxon>Mermithida</taxon>
        <taxon>Mermithoidea</taxon>
        <taxon>Mermithidae</taxon>
        <taxon>Romanomermis</taxon>
    </lineage>
</organism>
<feature type="coiled-coil region" evidence="1">
    <location>
        <begin position="221"/>
        <end position="248"/>
    </location>
</feature>
<dbReference type="WBParaSite" id="nRc.2.0.1.t32813-RA">
    <property type="protein sequence ID" value="nRc.2.0.1.t32813-RA"/>
    <property type="gene ID" value="nRc.2.0.1.g32813"/>
</dbReference>
<keyword evidence="1" id="KW-0175">Coiled coil</keyword>
<evidence type="ECO:0000313" key="3">
    <source>
        <dbReference type="Proteomes" id="UP000887565"/>
    </source>
</evidence>
<keyword evidence="3" id="KW-1185">Reference proteome</keyword>
<reference evidence="4" key="1">
    <citation type="submission" date="2022-11" db="UniProtKB">
        <authorList>
            <consortium name="WormBaseParasite"/>
        </authorList>
    </citation>
    <scope>IDENTIFICATION</scope>
</reference>